<evidence type="ECO:0000256" key="5">
    <source>
        <dbReference type="ARBA" id="ARBA00023163"/>
    </source>
</evidence>
<dbReference type="InterPro" id="IPR001138">
    <property type="entry name" value="Zn2Cys6_DnaBD"/>
</dbReference>
<dbReference type="GO" id="GO:0000981">
    <property type="term" value="F:DNA-binding transcription factor activity, RNA polymerase II-specific"/>
    <property type="evidence" value="ECO:0007669"/>
    <property type="project" value="InterPro"/>
</dbReference>
<keyword evidence="6" id="KW-0539">Nucleus</keyword>
<dbReference type="AlphaFoldDB" id="A0A1L9V562"/>
<dbReference type="GO" id="GO:0006351">
    <property type="term" value="P:DNA-templated transcription"/>
    <property type="evidence" value="ECO:0007669"/>
    <property type="project" value="InterPro"/>
</dbReference>
<name>A0A1L9V562_ASPGL</name>
<dbReference type="Gene3D" id="4.10.240.10">
    <property type="entry name" value="Zn(2)-C6 fungal-type DNA-binding domain"/>
    <property type="match status" value="1"/>
</dbReference>
<accession>A0A1L9V562</accession>
<dbReference type="InterPro" id="IPR007219">
    <property type="entry name" value="XnlR_reg_dom"/>
</dbReference>
<dbReference type="SMART" id="SM00066">
    <property type="entry name" value="GAL4"/>
    <property type="match status" value="1"/>
</dbReference>
<keyword evidence="3" id="KW-0805">Transcription regulation</keyword>
<dbReference type="Pfam" id="PF00172">
    <property type="entry name" value="Zn_clus"/>
    <property type="match status" value="1"/>
</dbReference>
<dbReference type="Proteomes" id="UP000184300">
    <property type="component" value="Unassembled WGS sequence"/>
</dbReference>
<evidence type="ECO:0000256" key="1">
    <source>
        <dbReference type="ARBA" id="ARBA00004123"/>
    </source>
</evidence>
<dbReference type="OrthoDB" id="2740448at2759"/>
<reference evidence="10" key="1">
    <citation type="journal article" date="2017" name="Genome Biol.">
        <title>Comparative genomics reveals high biological diversity and specific adaptations in the industrially and medically important fungal genus Aspergillus.</title>
        <authorList>
            <person name="de Vries R.P."/>
            <person name="Riley R."/>
            <person name="Wiebenga A."/>
            <person name="Aguilar-Osorio G."/>
            <person name="Amillis S."/>
            <person name="Uchima C.A."/>
            <person name="Anderluh G."/>
            <person name="Asadollahi M."/>
            <person name="Askin M."/>
            <person name="Barry K."/>
            <person name="Battaglia E."/>
            <person name="Bayram O."/>
            <person name="Benocci T."/>
            <person name="Braus-Stromeyer S.A."/>
            <person name="Caldana C."/>
            <person name="Canovas D."/>
            <person name="Cerqueira G.C."/>
            <person name="Chen F."/>
            <person name="Chen W."/>
            <person name="Choi C."/>
            <person name="Clum A."/>
            <person name="Dos Santos R.A."/>
            <person name="Damasio A.R."/>
            <person name="Diallinas G."/>
            <person name="Emri T."/>
            <person name="Fekete E."/>
            <person name="Flipphi M."/>
            <person name="Freyberg S."/>
            <person name="Gallo A."/>
            <person name="Gournas C."/>
            <person name="Habgood R."/>
            <person name="Hainaut M."/>
            <person name="Harispe M.L."/>
            <person name="Henrissat B."/>
            <person name="Hilden K.S."/>
            <person name="Hope R."/>
            <person name="Hossain A."/>
            <person name="Karabika E."/>
            <person name="Karaffa L."/>
            <person name="Karanyi Z."/>
            <person name="Krasevec N."/>
            <person name="Kuo A."/>
            <person name="Kusch H."/>
            <person name="LaButti K."/>
            <person name="Lagendijk E.L."/>
            <person name="Lapidus A."/>
            <person name="Levasseur A."/>
            <person name="Lindquist E."/>
            <person name="Lipzen A."/>
            <person name="Logrieco A.F."/>
            <person name="MacCabe A."/>
            <person name="Maekelae M.R."/>
            <person name="Malavazi I."/>
            <person name="Melin P."/>
            <person name="Meyer V."/>
            <person name="Mielnichuk N."/>
            <person name="Miskei M."/>
            <person name="Molnar A.P."/>
            <person name="Mule G."/>
            <person name="Ngan C.Y."/>
            <person name="Orejas M."/>
            <person name="Orosz E."/>
            <person name="Ouedraogo J.P."/>
            <person name="Overkamp K.M."/>
            <person name="Park H.-S."/>
            <person name="Perrone G."/>
            <person name="Piumi F."/>
            <person name="Punt P.J."/>
            <person name="Ram A.F."/>
            <person name="Ramon A."/>
            <person name="Rauscher S."/>
            <person name="Record E."/>
            <person name="Riano-Pachon D.M."/>
            <person name="Robert V."/>
            <person name="Roehrig J."/>
            <person name="Ruller R."/>
            <person name="Salamov A."/>
            <person name="Salih N.S."/>
            <person name="Samson R.A."/>
            <person name="Sandor E."/>
            <person name="Sanguinetti M."/>
            <person name="Schuetze T."/>
            <person name="Sepcic K."/>
            <person name="Shelest E."/>
            <person name="Sherlock G."/>
            <person name="Sophianopoulou V."/>
            <person name="Squina F.M."/>
            <person name="Sun H."/>
            <person name="Susca A."/>
            <person name="Todd R.B."/>
            <person name="Tsang A."/>
            <person name="Unkles S.E."/>
            <person name="van de Wiele N."/>
            <person name="van Rossen-Uffink D."/>
            <person name="Oliveira J.V."/>
            <person name="Vesth T.C."/>
            <person name="Visser J."/>
            <person name="Yu J.-H."/>
            <person name="Zhou M."/>
            <person name="Andersen M.R."/>
            <person name="Archer D.B."/>
            <person name="Baker S.E."/>
            <person name="Benoit I."/>
            <person name="Brakhage A.A."/>
            <person name="Braus G.H."/>
            <person name="Fischer R."/>
            <person name="Frisvad J.C."/>
            <person name="Goldman G.H."/>
            <person name="Houbraken J."/>
            <person name="Oakley B."/>
            <person name="Pocsi I."/>
            <person name="Scazzocchio C."/>
            <person name="Seiboth B."/>
            <person name="vanKuyk P.A."/>
            <person name="Wortman J."/>
            <person name="Dyer P.S."/>
            <person name="Grigoriev I.V."/>
        </authorList>
    </citation>
    <scope>NUCLEOTIDE SEQUENCE [LARGE SCALE GENOMIC DNA]</scope>
    <source>
        <strain evidence="10">CBS 516.65</strain>
    </source>
</reference>
<dbReference type="PROSITE" id="PS50048">
    <property type="entry name" value="ZN2_CY6_FUNGAL_2"/>
    <property type="match status" value="1"/>
</dbReference>
<keyword evidence="2" id="KW-0479">Metal-binding</keyword>
<gene>
    <name evidence="9" type="ORF">ASPGLDRAFT_86137</name>
</gene>
<evidence type="ECO:0000256" key="7">
    <source>
        <dbReference type="SAM" id="MobiDB-lite"/>
    </source>
</evidence>
<dbReference type="PANTHER" id="PTHR46910">
    <property type="entry name" value="TRANSCRIPTION FACTOR PDR1"/>
    <property type="match status" value="1"/>
</dbReference>
<comment type="subcellular location">
    <subcellularLocation>
        <location evidence="1">Nucleus</location>
    </subcellularLocation>
</comment>
<dbReference type="PANTHER" id="PTHR46910:SF3">
    <property type="entry name" value="HALOTOLERANCE PROTEIN 9-RELATED"/>
    <property type="match status" value="1"/>
</dbReference>
<dbReference type="GO" id="GO:0003677">
    <property type="term" value="F:DNA binding"/>
    <property type="evidence" value="ECO:0007669"/>
    <property type="project" value="UniProtKB-KW"/>
</dbReference>
<evidence type="ECO:0000256" key="4">
    <source>
        <dbReference type="ARBA" id="ARBA00023125"/>
    </source>
</evidence>
<dbReference type="VEuPathDB" id="FungiDB:ASPGLDRAFT_86137"/>
<evidence type="ECO:0000259" key="8">
    <source>
        <dbReference type="PROSITE" id="PS50048"/>
    </source>
</evidence>
<dbReference type="RefSeq" id="XP_022395748.1">
    <property type="nucleotide sequence ID" value="XM_022550370.1"/>
</dbReference>
<dbReference type="InterPro" id="IPR050987">
    <property type="entry name" value="AtrR-like"/>
</dbReference>
<feature type="domain" description="Zn(2)-C6 fungal-type" evidence="8">
    <location>
        <begin position="11"/>
        <end position="41"/>
    </location>
</feature>
<evidence type="ECO:0000256" key="6">
    <source>
        <dbReference type="ARBA" id="ARBA00023242"/>
    </source>
</evidence>
<dbReference type="GO" id="GO:0005634">
    <property type="term" value="C:nucleus"/>
    <property type="evidence" value="ECO:0007669"/>
    <property type="project" value="UniProtKB-SubCell"/>
</dbReference>
<organism evidence="9 10">
    <name type="scientific">Aspergillus glaucus CBS 516.65</name>
    <dbReference type="NCBI Taxonomy" id="1160497"/>
    <lineage>
        <taxon>Eukaryota</taxon>
        <taxon>Fungi</taxon>
        <taxon>Dikarya</taxon>
        <taxon>Ascomycota</taxon>
        <taxon>Pezizomycotina</taxon>
        <taxon>Eurotiomycetes</taxon>
        <taxon>Eurotiomycetidae</taxon>
        <taxon>Eurotiales</taxon>
        <taxon>Aspergillaceae</taxon>
        <taxon>Aspergillus</taxon>
        <taxon>Aspergillus subgen. Aspergillus</taxon>
    </lineage>
</organism>
<dbReference type="SUPFAM" id="SSF57701">
    <property type="entry name" value="Zn2/Cys6 DNA-binding domain"/>
    <property type="match status" value="1"/>
</dbReference>
<dbReference type="SMART" id="SM00906">
    <property type="entry name" value="Fungal_trans"/>
    <property type="match status" value="1"/>
</dbReference>
<evidence type="ECO:0000256" key="2">
    <source>
        <dbReference type="ARBA" id="ARBA00022723"/>
    </source>
</evidence>
<sequence>MSSRRPSKQISCSRCQSKKIRCNRVDPRCDKCEDAGAECIYLSRKPRAKKRSHITETYNQDILLGILHRLERLEDHCRLGRDTEDPRDAYPSSMSVSPDDSDITGPNNDKIHTPTTRGVVATVLNHISDQGARSFIRSNVFNHLAHVKSRFFENERCIEAIVSAMTEIECVEDTHAEGQPAFGISKELAKKWIHQYYTGYEFEGFRVPLEENFVIAIPDLLEIPHVQLDYASQIIYYNVLLQGLMLSTDDCPGRGGIVQYLYNTCMTLVDGWLDSVKNTPADLYAAFLMLSMMLEGCNSELSWKIFGQACTIARALGYFSVDESPNEQTFNPTEGNTEVEKNRKRFEFWHLLRTDCLFRLSFGKPACIPEGSWSVNLPDPSINGVKNEATRFIQIHFLASMRLNLVALKYLELVDSNPDLETEAYDKTIDSLTAEVQSLMSDWNTEELSSTTTNHVDTWFCMDLLFSSYQMLIIFYQSKKCNQGSDGLPHHTVDIARKSLQTFQSLLVSAHQHAHFGISLILLHQFVPFFILCLNAIGSPERGDVEADIALVIWTSDTVKKASKERGDLKPIMIVMAAMALACQRAKSGGN</sequence>
<dbReference type="GO" id="GO:0008270">
    <property type="term" value="F:zinc ion binding"/>
    <property type="evidence" value="ECO:0007669"/>
    <property type="project" value="InterPro"/>
</dbReference>
<keyword evidence="5" id="KW-0804">Transcription</keyword>
<dbReference type="GeneID" id="34466630"/>
<dbReference type="InterPro" id="IPR036864">
    <property type="entry name" value="Zn2-C6_fun-type_DNA-bd_sf"/>
</dbReference>
<keyword evidence="4" id="KW-0238">DNA-binding</keyword>
<keyword evidence="10" id="KW-1185">Reference proteome</keyword>
<dbReference type="CDD" id="cd12148">
    <property type="entry name" value="fungal_TF_MHR"/>
    <property type="match status" value="1"/>
</dbReference>
<dbReference type="CDD" id="cd00067">
    <property type="entry name" value="GAL4"/>
    <property type="match status" value="1"/>
</dbReference>
<dbReference type="EMBL" id="KV878923">
    <property type="protein sequence ID" value="OJJ79050.1"/>
    <property type="molecule type" value="Genomic_DNA"/>
</dbReference>
<proteinExistence type="predicted"/>
<evidence type="ECO:0000313" key="9">
    <source>
        <dbReference type="EMBL" id="OJJ79050.1"/>
    </source>
</evidence>
<feature type="region of interest" description="Disordered" evidence="7">
    <location>
        <begin position="80"/>
        <end position="114"/>
    </location>
</feature>
<protein>
    <recommendedName>
        <fullName evidence="8">Zn(2)-C6 fungal-type domain-containing protein</fullName>
    </recommendedName>
</protein>
<evidence type="ECO:0000256" key="3">
    <source>
        <dbReference type="ARBA" id="ARBA00023015"/>
    </source>
</evidence>
<evidence type="ECO:0000313" key="10">
    <source>
        <dbReference type="Proteomes" id="UP000184300"/>
    </source>
</evidence>